<dbReference type="PRINTS" id="PR00134">
    <property type="entry name" value="GLHYDRLASE10"/>
</dbReference>
<dbReference type="PANTHER" id="PTHR31490">
    <property type="entry name" value="GLYCOSYL HYDROLASE"/>
    <property type="match status" value="1"/>
</dbReference>
<comment type="similarity">
    <text evidence="2 9">Belongs to the glycosyl hydrolase 10 (cellulase F) family.</text>
</comment>
<comment type="caution">
    <text evidence="12">The sequence shown here is derived from an EMBL/GenBank/DDBJ whole genome shotgun (WGS) entry which is preliminary data.</text>
</comment>
<protein>
    <recommendedName>
        <fullName evidence="9">Beta-xylanase</fullName>
        <ecNumber evidence="9">3.2.1.8</ecNumber>
    </recommendedName>
</protein>
<keyword evidence="13" id="KW-1185">Reference proteome</keyword>
<sequence length="328" mass="36942">MRKTTWILGHLLPFASGTLVLRDLAVPRFFGAAINTSFLFADEKYTQLAQTQFSIFTPEIEMKWGEIEPIQNQFNFTGADKLVQLAESVQAKIRGHNFLWETHLPPWINESLSATELDRALKHHIEVIMDRYRGKIYAYDVVNEPISDTPNATFRETIWTHKLGEESVAKALTYARQADPVPKLYINDYDIEGINAKSNSLYEVAKSLKKDGVPLDAIGFQAHITLGQVPSTFRENLQRFVDLDLDVAITELDINMRGPPNATALAQQAEDYHSVVSTCMSIERCVSVTIWGISDDHSWIPDGSVLPWDGNKEPKPAFFAIADAFRGN</sequence>
<dbReference type="GO" id="GO:0045493">
    <property type="term" value="P:xylan catabolic process"/>
    <property type="evidence" value="ECO:0007669"/>
    <property type="project" value="UniProtKB-KW"/>
</dbReference>
<dbReference type="Proteomes" id="UP001383192">
    <property type="component" value="Unassembled WGS sequence"/>
</dbReference>
<evidence type="ECO:0000313" key="12">
    <source>
        <dbReference type="EMBL" id="KAK7054385.1"/>
    </source>
</evidence>
<keyword evidence="4 10" id="KW-0732">Signal</keyword>
<comment type="catalytic activity">
    <reaction evidence="1 9">
        <text>Endohydrolysis of (1-&gt;4)-beta-D-xylosidic linkages in xylans.</text>
        <dbReference type="EC" id="3.2.1.8"/>
    </reaction>
</comment>
<evidence type="ECO:0000256" key="5">
    <source>
        <dbReference type="ARBA" id="ARBA00022801"/>
    </source>
</evidence>
<keyword evidence="3" id="KW-0858">Xylan degradation</keyword>
<evidence type="ECO:0000256" key="3">
    <source>
        <dbReference type="ARBA" id="ARBA00022651"/>
    </source>
</evidence>
<dbReference type="InterPro" id="IPR017853">
    <property type="entry name" value="GH"/>
</dbReference>
<accession>A0AAW0DS55</accession>
<keyword evidence="6 9" id="KW-0119">Carbohydrate metabolism</keyword>
<dbReference type="InterPro" id="IPR044846">
    <property type="entry name" value="GH10"/>
</dbReference>
<name>A0AAW0DS55_9AGAR</name>
<feature type="domain" description="GH10" evidence="11">
    <location>
        <begin position="15"/>
        <end position="324"/>
    </location>
</feature>
<dbReference type="EMBL" id="JAYKXP010000009">
    <property type="protein sequence ID" value="KAK7054385.1"/>
    <property type="molecule type" value="Genomic_DNA"/>
</dbReference>
<dbReference type="InterPro" id="IPR001000">
    <property type="entry name" value="GH10_dom"/>
</dbReference>
<reference evidence="12 13" key="1">
    <citation type="submission" date="2024-01" db="EMBL/GenBank/DDBJ databases">
        <title>A draft genome for a cacao thread blight-causing isolate of Paramarasmius palmivorus.</title>
        <authorList>
            <person name="Baruah I.K."/>
            <person name="Bukari Y."/>
            <person name="Amoako-Attah I."/>
            <person name="Meinhardt L.W."/>
            <person name="Bailey B.A."/>
            <person name="Cohen S.P."/>
        </authorList>
    </citation>
    <scope>NUCLEOTIDE SEQUENCE [LARGE SCALE GENOMIC DNA]</scope>
    <source>
        <strain evidence="12 13">GH-12</strain>
    </source>
</reference>
<proteinExistence type="inferred from homology"/>
<evidence type="ECO:0000259" key="11">
    <source>
        <dbReference type="PROSITE" id="PS51760"/>
    </source>
</evidence>
<dbReference type="GO" id="GO:0031176">
    <property type="term" value="F:endo-1,4-beta-xylanase activity"/>
    <property type="evidence" value="ECO:0007669"/>
    <property type="project" value="UniProtKB-EC"/>
</dbReference>
<dbReference type="EC" id="3.2.1.8" evidence="9"/>
<evidence type="ECO:0000256" key="2">
    <source>
        <dbReference type="ARBA" id="ARBA00007495"/>
    </source>
</evidence>
<evidence type="ECO:0000256" key="9">
    <source>
        <dbReference type="RuleBase" id="RU361174"/>
    </source>
</evidence>
<feature type="chain" id="PRO_5043956711" description="Beta-xylanase" evidence="10">
    <location>
        <begin position="18"/>
        <end position="328"/>
    </location>
</feature>
<dbReference type="SMART" id="SM00633">
    <property type="entry name" value="Glyco_10"/>
    <property type="match status" value="1"/>
</dbReference>
<keyword evidence="7 9" id="KW-0326">Glycosidase</keyword>
<evidence type="ECO:0000256" key="4">
    <source>
        <dbReference type="ARBA" id="ARBA00022729"/>
    </source>
</evidence>
<dbReference type="PANTHER" id="PTHR31490:SF88">
    <property type="entry name" value="BETA-XYLANASE"/>
    <property type="match status" value="1"/>
</dbReference>
<keyword evidence="5 9" id="KW-0378">Hydrolase</keyword>
<dbReference type="Pfam" id="PF00331">
    <property type="entry name" value="Glyco_hydro_10"/>
    <property type="match status" value="1"/>
</dbReference>
<organism evidence="12 13">
    <name type="scientific">Paramarasmius palmivorus</name>
    <dbReference type="NCBI Taxonomy" id="297713"/>
    <lineage>
        <taxon>Eukaryota</taxon>
        <taxon>Fungi</taxon>
        <taxon>Dikarya</taxon>
        <taxon>Basidiomycota</taxon>
        <taxon>Agaricomycotina</taxon>
        <taxon>Agaricomycetes</taxon>
        <taxon>Agaricomycetidae</taxon>
        <taxon>Agaricales</taxon>
        <taxon>Marasmiineae</taxon>
        <taxon>Marasmiaceae</taxon>
        <taxon>Paramarasmius</taxon>
    </lineage>
</organism>
<evidence type="ECO:0000313" key="13">
    <source>
        <dbReference type="Proteomes" id="UP001383192"/>
    </source>
</evidence>
<dbReference type="PROSITE" id="PS51760">
    <property type="entry name" value="GH10_2"/>
    <property type="match status" value="1"/>
</dbReference>
<evidence type="ECO:0000256" key="8">
    <source>
        <dbReference type="ARBA" id="ARBA00023326"/>
    </source>
</evidence>
<keyword evidence="8 9" id="KW-0624">Polysaccharide degradation</keyword>
<feature type="signal peptide" evidence="10">
    <location>
        <begin position="1"/>
        <end position="17"/>
    </location>
</feature>
<dbReference type="Gene3D" id="3.20.20.80">
    <property type="entry name" value="Glycosidases"/>
    <property type="match status" value="1"/>
</dbReference>
<evidence type="ECO:0000256" key="7">
    <source>
        <dbReference type="ARBA" id="ARBA00023295"/>
    </source>
</evidence>
<evidence type="ECO:0000256" key="1">
    <source>
        <dbReference type="ARBA" id="ARBA00000681"/>
    </source>
</evidence>
<gene>
    <name evidence="12" type="ORF">VNI00_003579</name>
</gene>
<dbReference type="AlphaFoldDB" id="A0AAW0DS55"/>
<evidence type="ECO:0000256" key="6">
    <source>
        <dbReference type="ARBA" id="ARBA00023277"/>
    </source>
</evidence>
<dbReference type="SUPFAM" id="SSF51445">
    <property type="entry name" value="(Trans)glycosidases"/>
    <property type="match status" value="1"/>
</dbReference>
<evidence type="ECO:0000256" key="10">
    <source>
        <dbReference type="SAM" id="SignalP"/>
    </source>
</evidence>